<dbReference type="Proteomes" id="UP001239111">
    <property type="component" value="Chromosome 4"/>
</dbReference>
<keyword evidence="2" id="KW-1185">Reference proteome</keyword>
<accession>A0ACC2N709</accession>
<gene>
    <name evidence="1" type="ORF">QAD02_008647</name>
</gene>
<protein>
    <submittedName>
        <fullName evidence="1">Uncharacterized protein</fullName>
    </submittedName>
</protein>
<comment type="caution">
    <text evidence="1">The sequence shown here is derived from an EMBL/GenBank/DDBJ whole genome shotgun (WGS) entry which is preliminary data.</text>
</comment>
<evidence type="ECO:0000313" key="1">
    <source>
        <dbReference type="EMBL" id="KAJ8666985.1"/>
    </source>
</evidence>
<organism evidence="1 2">
    <name type="scientific">Eretmocerus hayati</name>
    <dbReference type="NCBI Taxonomy" id="131215"/>
    <lineage>
        <taxon>Eukaryota</taxon>
        <taxon>Metazoa</taxon>
        <taxon>Ecdysozoa</taxon>
        <taxon>Arthropoda</taxon>
        <taxon>Hexapoda</taxon>
        <taxon>Insecta</taxon>
        <taxon>Pterygota</taxon>
        <taxon>Neoptera</taxon>
        <taxon>Endopterygota</taxon>
        <taxon>Hymenoptera</taxon>
        <taxon>Apocrita</taxon>
        <taxon>Proctotrupomorpha</taxon>
        <taxon>Chalcidoidea</taxon>
        <taxon>Aphelinidae</taxon>
        <taxon>Aphelininae</taxon>
        <taxon>Eretmocerus</taxon>
    </lineage>
</organism>
<proteinExistence type="predicted"/>
<evidence type="ECO:0000313" key="2">
    <source>
        <dbReference type="Proteomes" id="UP001239111"/>
    </source>
</evidence>
<name>A0ACC2N709_9HYME</name>
<sequence>MARRSTFAVSRGLTVALFALAVSGVSSRRYQCPRNDPELEKCVENVVNELRPKLKSGDAEYKVPSLENLNIGDVHLVNIKDFHALAHNVILSGLSDFVIDKLRVDMKNRHIEFDVTVPKANLDSEIDVDVKLLAVPVTDKGPVSGHAKNVKAHVSMKFDVIERRNKPAKIYFPSITAKVAVADYQATFKPENPEKTPVTQAINSVITSSRTEIVASMIPSLEKAIAEKLLEIANTVAKRFTYEELFPLQ</sequence>
<reference evidence="1" key="1">
    <citation type="submission" date="2023-04" db="EMBL/GenBank/DDBJ databases">
        <title>A chromosome-level genome assembly of the parasitoid wasp Eretmocerus hayati.</title>
        <authorList>
            <person name="Zhong Y."/>
            <person name="Liu S."/>
            <person name="Liu Y."/>
        </authorList>
    </citation>
    <scope>NUCLEOTIDE SEQUENCE</scope>
    <source>
        <strain evidence="1">ZJU_SS_LIU_2023</strain>
    </source>
</reference>
<dbReference type="EMBL" id="CM056744">
    <property type="protein sequence ID" value="KAJ8666985.1"/>
    <property type="molecule type" value="Genomic_DNA"/>
</dbReference>